<keyword evidence="5" id="KW-1185">Reference proteome</keyword>
<feature type="transmembrane region" description="Helical" evidence="2">
    <location>
        <begin position="239"/>
        <end position="264"/>
    </location>
</feature>
<keyword evidence="2" id="KW-0472">Membrane</keyword>
<keyword evidence="2" id="KW-0812">Transmembrane</keyword>
<evidence type="ECO:0000313" key="5">
    <source>
        <dbReference type="Proteomes" id="UP000813824"/>
    </source>
</evidence>
<feature type="transmembrane region" description="Helical" evidence="2">
    <location>
        <begin position="62"/>
        <end position="87"/>
    </location>
</feature>
<dbReference type="OrthoDB" id="2798516at2759"/>
<keyword evidence="2" id="KW-1133">Transmembrane helix</keyword>
<protein>
    <recommendedName>
        <fullName evidence="3">DUF6534 domain-containing protein</fullName>
    </recommendedName>
</protein>
<dbReference type="InterPro" id="IPR045339">
    <property type="entry name" value="DUF6534"/>
</dbReference>
<feature type="transmembrane region" description="Helical" evidence="2">
    <location>
        <begin position="285"/>
        <end position="304"/>
    </location>
</feature>
<dbReference type="Proteomes" id="UP000813824">
    <property type="component" value="Unassembled WGS sequence"/>
</dbReference>
<feature type="region of interest" description="Disordered" evidence="1">
    <location>
        <begin position="375"/>
        <end position="402"/>
    </location>
</feature>
<comment type="caution">
    <text evidence="4">The sequence shown here is derived from an EMBL/GenBank/DDBJ whole genome shotgun (WGS) entry which is preliminary data.</text>
</comment>
<gene>
    <name evidence="4" type="ORF">BXZ70DRAFT_1063072</name>
</gene>
<feature type="domain" description="DUF6534" evidence="3">
    <location>
        <begin position="249"/>
        <end position="332"/>
    </location>
</feature>
<evidence type="ECO:0000313" key="4">
    <source>
        <dbReference type="EMBL" id="KAH8102987.1"/>
    </source>
</evidence>
<evidence type="ECO:0000259" key="3">
    <source>
        <dbReference type="Pfam" id="PF20152"/>
    </source>
</evidence>
<proteinExistence type="predicted"/>
<sequence>MPTEWIISMIAGPHRHSGRPYVRSHLGSQSVSKYQPVEGIRHPFDEYSSCRRVLSSTYQGSMASLITSVFGGFVIESYGALIMYGVISVQAYMYSLGASNDPLLVKCVAIAVWITETLQTGFMIHSVFYYTVQHYGEPTIALSIVWSVPVSIVHTMSTSTYTANFERLKTFVGTERAVVLIVHSYYLLRIWALSNRSRVLVSVLGFLLVARIAFSVEFLLSYENIHTWAALRDSHKSTVLVVCTLTLGVVTDVLFAIFFTYYILRDRTGFRSTDNIVQSMVKYTVNTGILTLACSIVILVTYLLQDERLTFLGFIVINSKLYANSFFAIVNASHKLRAQAALISNYSTELRTLSTLPPATPRFGKRIEVIEIRDRDTSNPSSLTSQRQTAVNPRTNSPTDDILAVQPFDISQKFITETESRVSAQTHGGQGDE</sequence>
<feature type="transmembrane region" description="Helical" evidence="2">
    <location>
        <begin position="199"/>
        <end position="219"/>
    </location>
</feature>
<dbReference type="Pfam" id="PF20152">
    <property type="entry name" value="DUF6534"/>
    <property type="match status" value="1"/>
</dbReference>
<evidence type="ECO:0000256" key="2">
    <source>
        <dbReference type="SAM" id="Phobius"/>
    </source>
</evidence>
<name>A0A8K0UTH5_9AGAR</name>
<dbReference type="PANTHER" id="PTHR40465">
    <property type="entry name" value="CHROMOSOME 1, WHOLE GENOME SHOTGUN SEQUENCE"/>
    <property type="match status" value="1"/>
</dbReference>
<evidence type="ECO:0000256" key="1">
    <source>
        <dbReference type="SAM" id="MobiDB-lite"/>
    </source>
</evidence>
<dbReference type="PANTHER" id="PTHR40465:SF1">
    <property type="entry name" value="DUF6534 DOMAIN-CONTAINING PROTEIN"/>
    <property type="match status" value="1"/>
</dbReference>
<organism evidence="4 5">
    <name type="scientific">Cristinia sonorae</name>
    <dbReference type="NCBI Taxonomy" id="1940300"/>
    <lineage>
        <taxon>Eukaryota</taxon>
        <taxon>Fungi</taxon>
        <taxon>Dikarya</taxon>
        <taxon>Basidiomycota</taxon>
        <taxon>Agaricomycotina</taxon>
        <taxon>Agaricomycetes</taxon>
        <taxon>Agaricomycetidae</taxon>
        <taxon>Agaricales</taxon>
        <taxon>Pleurotineae</taxon>
        <taxon>Stephanosporaceae</taxon>
        <taxon>Cristinia</taxon>
    </lineage>
</organism>
<feature type="transmembrane region" description="Helical" evidence="2">
    <location>
        <begin position="310"/>
        <end position="330"/>
    </location>
</feature>
<feature type="compositionally biased region" description="Polar residues" evidence="1">
    <location>
        <begin position="378"/>
        <end position="399"/>
    </location>
</feature>
<dbReference type="AlphaFoldDB" id="A0A8K0UTH5"/>
<accession>A0A8K0UTH5</accession>
<reference evidence="4" key="1">
    <citation type="journal article" date="2021" name="New Phytol.">
        <title>Evolutionary innovations through gain and loss of genes in the ectomycorrhizal Boletales.</title>
        <authorList>
            <person name="Wu G."/>
            <person name="Miyauchi S."/>
            <person name="Morin E."/>
            <person name="Kuo A."/>
            <person name="Drula E."/>
            <person name="Varga T."/>
            <person name="Kohler A."/>
            <person name="Feng B."/>
            <person name="Cao Y."/>
            <person name="Lipzen A."/>
            <person name="Daum C."/>
            <person name="Hundley H."/>
            <person name="Pangilinan J."/>
            <person name="Johnson J."/>
            <person name="Barry K."/>
            <person name="LaButti K."/>
            <person name="Ng V."/>
            <person name="Ahrendt S."/>
            <person name="Min B."/>
            <person name="Choi I.G."/>
            <person name="Park H."/>
            <person name="Plett J.M."/>
            <person name="Magnuson J."/>
            <person name="Spatafora J.W."/>
            <person name="Nagy L.G."/>
            <person name="Henrissat B."/>
            <person name="Grigoriev I.V."/>
            <person name="Yang Z.L."/>
            <person name="Xu J."/>
            <person name="Martin F.M."/>
        </authorList>
    </citation>
    <scope>NUCLEOTIDE SEQUENCE</scope>
    <source>
        <strain evidence="4">KKN 215</strain>
    </source>
</reference>
<dbReference type="EMBL" id="JAEVFJ010000008">
    <property type="protein sequence ID" value="KAH8102987.1"/>
    <property type="molecule type" value="Genomic_DNA"/>
</dbReference>